<protein>
    <recommendedName>
        <fullName evidence="1">HNH nuclease domain-containing protein</fullName>
    </recommendedName>
</protein>
<reference evidence="2 3" key="1">
    <citation type="journal article" date="2020" name="Cell Host Microbe">
        <title>Functional and Genomic Variation between Human-Derived Isolates of Lachnospiraceae Reveals Inter- and Intra-Species Diversity.</title>
        <authorList>
            <person name="Sorbara M.T."/>
            <person name="Littmann E.R."/>
            <person name="Fontana E."/>
            <person name="Moody T.U."/>
            <person name="Kohout C.E."/>
            <person name="Gjonbalaj M."/>
            <person name="Eaton V."/>
            <person name="Seok R."/>
            <person name="Leiner I.M."/>
            <person name="Pamer E.G."/>
        </authorList>
    </citation>
    <scope>NUCLEOTIDE SEQUENCE [LARGE SCALE GENOMIC DNA]</scope>
    <source>
        <strain evidence="2 3">MSK.14.57</strain>
    </source>
</reference>
<dbReference type="EMBL" id="JAAITB010000008">
    <property type="protein sequence ID" value="NSJ78947.1"/>
    <property type="molecule type" value="Genomic_DNA"/>
</dbReference>
<dbReference type="InterPro" id="IPR003615">
    <property type="entry name" value="HNH_nuc"/>
</dbReference>
<feature type="domain" description="HNH nuclease" evidence="1">
    <location>
        <begin position="52"/>
        <end position="115"/>
    </location>
</feature>
<dbReference type="Proteomes" id="UP001644750">
    <property type="component" value="Unassembled WGS sequence"/>
</dbReference>
<evidence type="ECO:0000259" key="1">
    <source>
        <dbReference type="SMART" id="SM00507"/>
    </source>
</evidence>
<sequence length="155" mass="18547">MPIYKRCSKCGKRIPSGTTCECIKQIRRQQKKERDKDYDQHRRNKTNAAFYKTKAWVLTKEDVLAHYMYIDLYAYYHDGKFVPATMVHHIIPVSKDYTKRLDRDNLIPLSDKRHGIVHKQMKEGREEEIIQLLLEYKEKWKKKENSEVGGVVKLF</sequence>
<evidence type="ECO:0000313" key="3">
    <source>
        <dbReference type="Proteomes" id="UP001644750"/>
    </source>
</evidence>
<dbReference type="SMART" id="SM00507">
    <property type="entry name" value="HNHc"/>
    <property type="match status" value="1"/>
</dbReference>
<dbReference type="RefSeq" id="WP_055232155.1">
    <property type="nucleotide sequence ID" value="NZ_CYZM01000003.1"/>
</dbReference>
<gene>
    <name evidence="2" type="ORF">G5A72_04945</name>
</gene>
<name>A0ABX2HWG5_ANAHA</name>
<keyword evidence="3" id="KW-1185">Reference proteome</keyword>
<proteinExistence type="predicted"/>
<organism evidence="2 3">
    <name type="scientific">Anaerostipes hadrus</name>
    <dbReference type="NCBI Taxonomy" id="649756"/>
    <lineage>
        <taxon>Bacteria</taxon>
        <taxon>Bacillati</taxon>
        <taxon>Bacillota</taxon>
        <taxon>Clostridia</taxon>
        <taxon>Lachnospirales</taxon>
        <taxon>Lachnospiraceae</taxon>
        <taxon>Anaerostipes</taxon>
    </lineage>
</organism>
<accession>A0ABX2HWG5</accession>
<comment type="caution">
    <text evidence="2">The sequence shown here is derived from an EMBL/GenBank/DDBJ whole genome shotgun (WGS) entry which is preliminary data.</text>
</comment>
<evidence type="ECO:0000313" key="2">
    <source>
        <dbReference type="EMBL" id="NSJ78947.1"/>
    </source>
</evidence>